<sequence>MNELTLHPNVYATGQSKGLVSILERVWLREQPVGEGTLYLMSGFANYNGGVRFYPVFRHHIERGGKVVAIFGGSTRQNLSSKQVVAELLDCGAEVHIVNRKRLMHAKSYGSKTNEGQMVVVTSGNFTGPGMAQNVEMAVLLDRPTTHNLGFCWDEMVTSMLAQRWDMYQPTLTDRTAPAWQLLYDEEAGAIVLDETDEVTMILRLGHADTARINAVPGSIAGRGTQYFWLSRDCYDFFPALTILNERGHKRTYSCLIQMNFVDIGREEEIRVTFEAENNLDFRLGTGPYRYTGVAREGDLAAISRVGESRYELRIYRQGTDLFRRLSPYAINFIGHQGKQYGFISNQEFQDAIGTRIGRRLHS</sequence>
<dbReference type="REBASE" id="13319">
    <property type="entry name" value="MspBNCORF3798P"/>
</dbReference>
<accession>Q11BR0</accession>
<organism evidence="2">
    <name type="scientific">Chelativorans sp. (strain BNC1)</name>
    <dbReference type="NCBI Taxonomy" id="266779"/>
    <lineage>
        <taxon>Bacteria</taxon>
        <taxon>Pseudomonadati</taxon>
        <taxon>Pseudomonadota</taxon>
        <taxon>Alphaproteobacteria</taxon>
        <taxon>Hyphomicrobiales</taxon>
        <taxon>Phyllobacteriaceae</taxon>
        <taxon>Chelativorans</taxon>
    </lineage>
</organism>
<dbReference type="SUPFAM" id="SSF56024">
    <property type="entry name" value="Phospholipase D/nuclease"/>
    <property type="match status" value="1"/>
</dbReference>
<evidence type="ECO:0000259" key="1">
    <source>
        <dbReference type="Pfam" id="PF18243"/>
    </source>
</evidence>
<name>Q11BR0_CHESB</name>
<dbReference type="OrthoDB" id="7067429at2"/>
<dbReference type="Gene3D" id="2.40.330.30">
    <property type="match status" value="1"/>
</dbReference>
<dbReference type="InterPro" id="IPR040731">
    <property type="entry name" value="BfiI_DBD"/>
</dbReference>
<dbReference type="CDD" id="cd09175">
    <property type="entry name" value="PLDc_Bfil"/>
    <property type="match status" value="1"/>
</dbReference>
<dbReference type="KEGG" id="mes:Meso_3797"/>
<dbReference type="InterPro" id="IPR033765">
    <property type="entry name" value="BfiI_C"/>
</dbReference>
<dbReference type="Pfam" id="PF18243">
    <property type="entry name" value="BfiI_DBD"/>
    <property type="match status" value="1"/>
</dbReference>
<feature type="domain" description="Metal-independent restriction enzyme BfiI DNA binding" evidence="1">
    <location>
        <begin position="193"/>
        <end position="354"/>
    </location>
</feature>
<reference evidence="2" key="1">
    <citation type="submission" date="2006-06" db="EMBL/GenBank/DDBJ databases">
        <title>Complete sequence of chromosome of Chelativorans sp. BNC1.</title>
        <authorList>
            <consortium name="US DOE Joint Genome Institute"/>
            <person name="Copeland A."/>
            <person name="Lucas S."/>
            <person name="Lapidus A."/>
            <person name="Barry K."/>
            <person name="Detter J.C."/>
            <person name="Glavina del Rio T."/>
            <person name="Hammon N."/>
            <person name="Israni S."/>
            <person name="Dalin E."/>
            <person name="Tice H."/>
            <person name="Pitluck S."/>
            <person name="Chertkov O."/>
            <person name="Brettin T."/>
            <person name="Bruce D."/>
            <person name="Han C."/>
            <person name="Tapia R."/>
            <person name="Gilna P."/>
            <person name="Schmutz J."/>
            <person name="Larimer F."/>
            <person name="Land M."/>
            <person name="Hauser L."/>
            <person name="Kyrpides N."/>
            <person name="Mikhailova N."/>
            <person name="Richardson P."/>
        </authorList>
    </citation>
    <scope>NUCLEOTIDE SEQUENCE</scope>
    <source>
        <strain evidence="2">BNC1</strain>
    </source>
</reference>
<dbReference type="EMBL" id="CP000390">
    <property type="protein sequence ID" value="ABG65165.1"/>
    <property type="molecule type" value="Genomic_DNA"/>
</dbReference>
<dbReference type="CDD" id="cd10018">
    <property type="entry name" value="BfiI_C"/>
    <property type="match status" value="1"/>
</dbReference>
<gene>
    <name evidence="2" type="ordered locus">Meso_3797</name>
</gene>
<dbReference type="Gene3D" id="3.30.870.10">
    <property type="entry name" value="Endonuclease Chain A"/>
    <property type="match status" value="1"/>
</dbReference>
<dbReference type="HOGENOM" id="CLU_762264_0_0_5"/>
<proteinExistence type="predicted"/>
<protein>
    <recommendedName>
        <fullName evidence="1">Metal-independent restriction enzyme BfiI DNA binding domain-containing protein</fullName>
    </recommendedName>
</protein>
<evidence type="ECO:0000313" key="2">
    <source>
        <dbReference type="EMBL" id="ABG65165.1"/>
    </source>
</evidence>
<dbReference type="AlphaFoldDB" id="Q11BR0"/>
<dbReference type="STRING" id="266779.Meso_3797"/>